<name>A0ACC0HEZ0_9ERIC</name>
<evidence type="ECO:0000313" key="1">
    <source>
        <dbReference type="EMBL" id="KAI8012182.1"/>
    </source>
</evidence>
<comment type="caution">
    <text evidence="1">The sequence shown here is derived from an EMBL/GenBank/DDBJ whole genome shotgun (WGS) entry which is preliminary data.</text>
</comment>
<accession>A0ACC0HEZ0</accession>
<gene>
    <name evidence="1" type="ORF">LOK49_LG06G01653</name>
</gene>
<protein>
    <submittedName>
        <fullName evidence="1">1-acyl-sn-glycerol-3-phosphate acyltransferase 2</fullName>
    </submittedName>
</protein>
<dbReference type="EMBL" id="CM045762">
    <property type="protein sequence ID" value="KAI8012182.1"/>
    <property type="molecule type" value="Genomic_DNA"/>
</dbReference>
<keyword evidence="1" id="KW-0012">Acyltransferase</keyword>
<keyword evidence="1" id="KW-0808">Transferase</keyword>
<keyword evidence="2" id="KW-1185">Reference proteome</keyword>
<proteinExistence type="predicted"/>
<evidence type="ECO:0000313" key="2">
    <source>
        <dbReference type="Proteomes" id="UP001060215"/>
    </source>
</evidence>
<organism evidence="1 2">
    <name type="scientific">Camellia lanceoleosa</name>
    <dbReference type="NCBI Taxonomy" id="1840588"/>
    <lineage>
        <taxon>Eukaryota</taxon>
        <taxon>Viridiplantae</taxon>
        <taxon>Streptophyta</taxon>
        <taxon>Embryophyta</taxon>
        <taxon>Tracheophyta</taxon>
        <taxon>Spermatophyta</taxon>
        <taxon>Magnoliopsida</taxon>
        <taxon>eudicotyledons</taxon>
        <taxon>Gunneridae</taxon>
        <taxon>Pentapetalae</taxon>
        <taxon>asterids</taxon>
        <taxon>Ericales</taxon>
        <taxon>Theaceae</taxon>
        <taxon>Camellia</taxon>
    </lineage>
</organism>
<sequence length="333" mass="37979">MLDHNVYCRDSKSGRVGGDRDLEALSIEESRFIGELGYGNCIFGGFDTTHAAARAYDRAAIKFRGTDADINFNISDYNEDLQQMKNLTKEEFVHVLCRQSAGFSRGTSKYRGVTLHKCGRWEARMGQFLGKKAYDKAAIKCNGREAVTNFEASTYEELLSSEIENGVSYFLLQIKLFRDSETFRLMGKEHALVVSNHKSDIDWLVGWLLAVIGWSMWFSEYLFLERSWAKDERTLKSGTRFTQAKLEAAQEYAASAGLHVPRNVLIPRTKGFVSAVSEMRSFVPAIYEVTDAIPKVHLHLQCLVPSRESLLWMLEKTLDVLWLRMQRLSRSRA</sequence>
<dbReference type="Proteomes" id="UP001060215">
    <property type="component" value="Chromosome 5"/>
</dbReference>
<reference evidence="1 2" key="1">
    <citation type="journal article" date="2022" name="Plant J.">
        <title>Chromosome-level genome of Camellia lanceoleosa provides a valuable resource for understanding genome evolution and self-incompatibility.</title>
        <authorList>
            <person name="Gong W."/>
            <person name="Xiao S."/>
            <person name="Wang L."/>
            <person name="Liao Z."/>
            <person name="Chang Y."/>
            <person name="Mo W."/>
            <person name="Hu G."/>
            <person name="Li W."/>
            <person name="Zhao G."/>
            <person name="Zhu H."/>
            <person name="Hu X."/>
            <person name="Ji K."/>
            <person name="Xiang X."/>
            <person name="Song Q."/>
            <person name="Yuan D."/>
            <person name="Jin S."/>
            <person name="Zhang L."/>
        </authorList>
    </citation>
    <scope>NUCLEOTIDE SEQUENCE [LARGE SCALE GENOMIC DNA]</scope>
    <source>
        <strain evidence="1">SQ_2022a</strain>
    </source>
</reference>